<keyword evidence="1" id="KW-1133">Transmembrane helix</keyword>
<keyword evidence="3" id="KW-1185">Reference proteome</keyword>
<feature type="transmembrane region" description="Helical" evidence="1">
    <location>
        <begin position="32"/>
        <end position="56"/>
    </location>
</feature>
<proteinExistence type="predicted"/>
<keyword evidence="1" id="KW-0812">Transmembrane</keyword>
<evidence type="ECO:0000256" key="1">
    <source>
        <dbReference type="SAM" id="Phobius"/>
    </source>
</evidence>
<dbReference type="EMBL" id="BAUT01000034">
    <property type="protein sequence ID" value="GAE26898.1"/>
    <property type="molecule type" value="Genomic_DNA"/>
</dbReference>
<sequence>MEVTILVTLLWSKSLLNIKKFNHILPAIQKISGLIMILLGILLLNWTIPLLAAYLVKIVPFSF</sequence>
<gene>
    <name evidence="2" type="ORF">JCM9140_3006</name>
</gene>
<accession>W4Q5B9</accession>
<dbReference type="AlphaFoldDB" id="W4Q5B9"/>
<evidence type="ECO:0000313" key="3">
    <source>
        <dbReference type="Proteomes" id="UP000018890"/>
    </source>
</evidence>
<reference evidence="2" key="1">
    <citation type="journal article" date="2014" name="Genome Announc.">
        <title>Draft Genome Sequences of Three Alkaliphilic Bacillus Strains, Bacillus wakoensis JCM 9140T, Bacillus akibai JCM 9157T, and Bacillus hemicellulosilyticus JCM 9152T.</title>
        <authorList>
            <person name="Yuki M."/>
            <person name="Oshima K."/>
            <person name="Suda W."/>
            <person name="Oshida Y."/>
            <person name="Kitamura K."/>
            <person name="Iida T."/>
            <person name="Hattori M."/>
            <person name="Ohkuma M."/>
        </authorList>
    </citation>
    <scope>NUCLEOTIDE SEQUENCE [LARGE SCALE GENOMIC DNA]</scope>
    <source>
        <strain evidence="2">JCM 9140</strain>
    </source>
</reference>
<name>W4Q5B9_9BACI</name>
<dbReference type="STRING" id="1236970.JCM9140_3006"/>
<dbReference type="Proteomes" id="UP000018890">
    <property type="component" value="Unassembled WGS sequence"/>
</dbReference>
<evidence type="ECO:0000313" key="2">
    <source>
        <dbReference type="EMBL" id="GAE26898.1"/>
    </source>
</evidence>
<keyword evidence="1" id="KW-0472">Membrane</keyword>
<organism evidence="2 3">
    <name type="scientific">Halalkalibacter wakoensis JCM 9140</name>
    <dbReference type="NCBI Taxonomy" id="1236970"/>
    <lineage>
        <taxon>Bacteria</taxon>
        <taxon>Bacillati</taxon>
        <taxon>Bacillota</taxon>
        <taxon>Bacilli</taxon>
        <taxon>Bacillales</taxon>
        <taxon>Bacillaceae</taxon>
        <taxon>Halalkalibacter</taxon>
    </lineage>
</organism>
<comment type="caution">
    <text evidence="2">The sequence shown here is derived from an EMBL/GenBank/DDBJ whole genome shotgun (WGS) entry which is preliminary data.</text>
</comment>
<protein>
    <submittedName>
        <fullName evidence="2">Uncharacterized protein</fullName>
    </submittedName>
</protein>